<dbReference type="PANTHER" id="PTHR22642:SF2">
    <property type="entry name" value="PROTEIN LONG AFTER FAR-RED 3"/>
    <property type="match status" value="1"/>
</dbReference>
<organism evidence="2 3">
    <name type="scientific">Pseudokineococcus lusitanus</name>
    <dbReference type="NCBI Taxonomy" id="763993"/>
    <lineage>
        <taxon>Bacteria</taxon>
        <taxon>Bacillati</taxon>
        <taxon>Actinomycetota</taxon>
        <taxon>Actinomycetes</taxon>
        <taxon>Kineosporiales</taxon>
        <taxon>Kineosporiaceae</taxon>
        <taxon>Pseudokineococcus</taxon>
    </lineage>
</organism>
<keyword evidence="3" id="KW-1185">Reference proteome</keyword>
<dbReference type="GO" id="GO:0016810">
    <property type="term" value="F:hydrolase activity, acting on carbon-nitrogen (but not peptide) bonds"/>
    <property type="evidence" value="ECO:0007669"/>
    <property type="project" value="InterPro"/>
</dbReference>
<dbReference type="OrthoDB" id="3238066at2"/>
<dbReference type="RefSeq" id="WP_123380497.1">
    <property type="nucleotide sequence ID" value="NZ_RJKN01000006.1"/>
</dbReference>
<dbReference type="InterPro" id="IPR032466">
    <property type="entry name" value="Metal_Hydrolase"/>
</dbReference>
<dbReference type="InterPro" id="IPR011059">
    <property type="entry name" value="Metal-dep_hydrolase_composite"/>
</dbReference>
<dbReference type="Pfam" id="PF07969">
    <property type="entry name" value="Amidohydro_3"/>
    <property type="match status" value="1"/>
</dbReference>
<name>A0A3N1GWJ6_9ACTN</name>
<evidence type="ECO:0000313" key="3">
    <source>
        <dbReference type="Proteomes" id="UP000276232"/>
    </source>
</evidence>
<dbReference type="SUPFAM" id="SSF51338">
    <property type="entry name" value="Composite domain of metallo-dependent hydrolases"/>
    <property type="match status" value="1"/>
</dbReference>
<dbReference type="SUPFAM" id="SSF51556">
    <property type="entry name" value="Metallo-dependent hydrolases"/>
    <property type="match status" value="1"/>
</dbReference>
<dbReference type="AlphaFoldDB" id="A0A3N1GWJ6"/>
<proteinExistence type="predicted"/>
<protein>
    <recommendedName>
        <fullName evidence="1">Amidohydrolase 3 domain-containing protein</fullName>
    </recommendedName>
</protein>
<dbReference type="InterPro" id="IPR013108">
    <property type="entry name" value="Amidohydro_3"/>
</dbReference>
<dbReference type="InParanoid" id="A0A3N1GWJ6"/>
<dbReference type="Gene3D" id="3.10.310.70">
    <property type="match status" value="1"/>
</dbReference>
<reference evidence="2 3" key="1">
    <citation type="journal article" date="2015" name="Stand. Genomic Sci.">
        <title>Genomic Encyclopedia of Bacterial and Archaeal Type Strains, Phase III: the genomes of soil and plant-associated and newly described type strains.</title>
        <authorList>
            <person name="Whitman W.B."/>
            <person name="Woyke T."/>
            <person name="Klenk H.P."/>
            <person name="Zhou Y."/>
            <person name="Lilburn T.G."/>
            <person name="Beck B.J."/>
            <person name="De Vos P."/>
            <person name="Vandamme P."/>
            <person name="Eisen J.A."/>
            <person name="Garrity G."/>
            <person name="Hugenholtz P."/>
            <person name="Kyrpides N.C."/>
        </authorList>
    </citation>
    <scope>NUCLEOTIDE SEQUENCE [LARGE SCALE GENOMIC DNA]</scope>
    <source>
        <strain evidence="2 3">CECT 7306</strain>
    </source>
</reference>
<evidence type="ECO:0000313" key="2">
    <source>
        <dbReference type="EMBL" id="ROP34594.1"/>
    </source>
</evidence>
<dbReference type="Gene3D" id="2.30.40.10">
    <property type="entry name" value="Urease, subunit C, domain 1"/>
    <property type="match status" value="1"/>
</dbReference>
<dbReference type="Proteomes" id="UP000276232">
    <property type="component" value="Unassembled WGS sequence"/>
</dbReference>
<feature type="domain" description="Amidohydrolase 3" evidence="1">
    <location>
        <begin position="57"/>
        <end position="507"/>
    </location>
</feature>
<evidence type="ECO:0000259" key="1">
    <source>
        <dbReference type="Pfam" id="PF07969"/>
    </source>
</evidence>
<comment type="caution">
    <text evidence="2">The sequence shown here is derived from an EMBL/GenBank/DDBJ whole genome shotgun (WGS) entry which is preliminary data.</text>
</comment>
<dbReference type="EMBL" id="RJKN01000006">
    <property type="protein sequence ID" value="ROP34594.1"/>
    <property type="molecule type" value="Genomic_DNA"/>
</dbReference>
<dbReference type="PANTHER" id="PTHR22642">
    <property type="entry name" value="IMIDAZOLONEPROPIONASE"/>
    <property type="match status" value="1"/>
</dbReference>
<sequence length="515" mass="54024">MPAVVDDTTPTAVLLRRARLAGTPDPRRLRDVLLRDGRVAAVADHLPDDVARTHRPETVDADGAVLLPGLHDEHVHLAQWAATRRRIDVSAAGSPEEVARTLSTKDDGADVLLGRGFRDGLWSRPPHRHDLDAAMPGRAVVVVSQDLHTLWVSTAAAVRFGVTAPDGVVVEDEAMDLLARAGAVDAATNDEWVLEATAAAAARGVTSVVDLELAPLADWARRADVHHPGGLGVPGPSVRVRAGVWPEHLDSTLAAGLRSGDPLPGIVDPTARDRVRVGPLKLFVDGSLGTRTAYCTHAYPGGDHGMLRLPAAELEGWLRRATAGGLEAAVHAIGDAGVRTALDGFEAAGCGGRVEHAQQVLPADLPRFAALGVTASVQPRHAVDDRDLADHHWAGATDRAFPYRALVAAGADVVLGSDAPVAPLDPWDAVASAVHRSADDRGAWHPEQHLDLRQALRACSGGRSAVEVGDVADLVLLAEDPAAVLARDGADALRRPEVLGTLVGGRWTHRGAALG</sequence>
<gene>
    <name evidence="2" type="ORF">EDC03_2409</name>
</gene>
<dbReference type="Gene3D" id="3.20.20.140">
    <property type="entry name" value="Metal-dependent hydrolases"/>
    <property type="match status" value="1"/>
</dbReference>
<accession>A0A3N1GWJ6</accession>